<dbReference type="PANTHER" id="PTHR30531">
    <property type="entry name" value="FLAGELLAR BIOSYNTHETIC PROTEIN FLHB"/>
    <property type="match status" value="1"/>
</dbReference>
<keyword evidence="5" id="KW-0969">Cilium</keyword>
<comment type="similarity">
    <text evidence="1">Belongs to the type III secretion exporter family.</text>
</comment>
<evidence type="ECO:0000256" key="1">
    <source>
        <dbReference type="ARBA" id="ARBA00010690"/>
    </source>
</evidence>
<dbReference type="AlphaFoldDB" id="A0A4U1B889"/>
<sequence length="98" mass="10730">MSDKKAVALQYDQQSAPKVVASGEGGLAYDIEQAAIEAGILVHEDRQLAEVLSKLEVGQEVPPALYVVVAELIAYAYMLEGKFPEQWANIHNKIDFKA</sequence>
<dbReference type="GO" id="GO:0009306">
    <property type="term" value="P:protein secretion"/>
    <property type="evidence" value="ECO:0007669"/>
    <property type="project" value="InterPro"/>
</dbReference>
<dbReference type="InterPro" id="IPR006135">
    <property type="entry name" value="T3SS_substrate_exporter"/>
</dbReference>
<organism evidence="5 6">
    <name type="scientific">Ferrimonas sediminicola</name>
    <dbReference type="NCBI Taxonomy" id="2569538"/>
    <lineage>
        <taxon>Bacteria</taxon>
        <taxon>Pseudomonadati</taxon>
        <taxon>Pseudomonadota</taxon>
        <taxon>Gammaproteobacteria</taxon>
        <taxon>Alteromonadales</taxon>
        <taxon>Ferrimonadaceae</taxon>
        <taxon>Ferrimonas</taxon>
    </lineage>
</organism>
<keyword evidence="3" id="KW-1006">Bacterial flagellum protein export</keyword>
<dbReference type="GO" id="GO:0005886">
    <property type="term" value="C:plasma membrane"/>
    <property type="evidence" value="ECO:0007669"/>
    <property type="project" value="TreeGrafter"/>
</dbReference>
<keyword evidence="3" id="KW-0653">Protein transport</keyword>
<keyword evidence="6" id="KW-1185">Reference proteome</keyword>
<comment type="function">
    <text evidence="4">Required for formation of the rod structure in the basal body of the flagellar apparatus. Together with FliI and FliH, may constitute the export apparatus of flagellin.</text>
</comment>
<dbReference type="Pfam" id="PF01312">
    <property type="entry name" value="Bac_export_2"/>
    <property type="match status" value="1"/>
</dbReference>
<dbReference type="PANTHER" id="PTHR30531:SF12">
    <property type="entry name" value="FLAGELLAR BIOSYNTHETIC PROTEIN FLHB"/>
    <property type="match status" value="1"/>
</dbReference>
<gene>
    <name evidence="5" type="ORF">FCL40_17935</name>
</gene>
<dbReference type="OrthoDB" id="5244399at2"/>
<evidence type="ECO:0000256" key="4">
    <source>
        <dbReference type="ARBA" id="ARBA00025078"/>
    </source>
</evidence>
<keyword evidence="5" id="KW-0966">Cell projection</keyword>
<evidence type="ECO:0000256" key="2">
    <source>
        <dbReference type="ARBA" id="ARBA00021622"/>
    </source>
</evidence>
<dbReference type="Gene3D" id="3.40.1690.10">
    <property type="entry name" value="secretion proteins EscU"/>
    <property type="match status" value="1"/>
</dbReference>
<dbReference type="Proteomes" id="UP000305674">
    <property type="component" value="Unassembled WGS sequence"/>
</dbReference>
<dbReference type="SUPFAM" id="SSF160544">
    <property type="entry name" value="EscU C-terminal domain-like"/>
    <property type="match status" value="1"/>
</dbReference>
<reference evidence="5 6" key="1">
    <citation type="submission" date="2019-04" db="EMBL/GenBank/DDBJ databases">
        <authorList>
            <person name="Hwang J.C."/>
        </authorList>
    </citation>
    <scope>NUCLEOTIDE SEQUENCE [LARGE SCALE GENOMIC DNA]</scope>
    <source>
        <strain evidence="5 6">IMCC35001</strain>
    </source>
</reference>
<protein>
    <recommendedName>
        <fullName evidence="2">Flagellar biosynthetic protein FlhB</fullName>
    </recommendedName>
</protein>
<dbReference type="EMBL" id="SWCI01000021">
    <property type="protein sequence ID" value="TKB46474.1"/>
    <property type="molecule type" value="Genomic_DNA"/>
</dbReference>
<name>A0A4U1B889_9GAMM</name>
<evidence type="ECO:0000313" key="5">
    <source>
        <dbReference type="EMBL" id="TKB46474.1"/>
    </source>
</evidence>
<proteinExistence type="inferred from homology"/>
<comment type="caution">
    <text evidence="5">The sequence shown here is derived from an EMBL/GenBank/DDBJ whole genome shotgun (WGS) entry which is preliminary data.</text>
</comment>
<keyword evidence="3" id="KW-0813">Transport</keyword>
<keyword evidence="5" id="KW-0282">Flagellum</keyword>
<evidence type="ECO:0000313" key="6">
    <source>
        <dbReference type="Proteomes" id="UP000305674"/>
    </source>
</evidence>
<accession>A0A4U1B889</accession>
<dbReference type="InterPro" id="IPR029025">
    <property type="entry name" value="T3SS_substrate_exporter_C"/>
</dbReference>
<dbReference type="RefSeq" id="WP_136854644.1">
    <property type="nucleotide sequence ID" value="NZ_SWCI01000021.1"/>
</dbReference>
<evidence type="ECO:0000256" key="3">
    <source>
        <dbReference type="ARBA" id="ARBA00023225"/>
    </source>
</evidence>